<evidence type="ECO:0000256" key="5">
    <source>
        <dbReference type="ARBA" id="ARBA00022655"/>
    </source>
</evidence>
<evidence type="ECO:0000256" key="7">
    <source>
        <dbReference type="ARBA" id="ARBA00023002"/>
    </source>
</evidence>
<comment type="caution">
    <text evidence="13">The sequence shown here is derived from an EMBL/GenBank/DDBJ whole genome shotgun (WGS) entry which is preliminary data.</text>
</comment>
<keyword evidence="5 10" id="KW-0566">Pantothenate biosynthesis</keyword>
<dbReference type="InterPro" id="IPR013332">
    <property type="entry name" value="KPR_N"/>
</dbReference>
<dbReference type="EC" id="1.1.1.169" evidence="3 10"/>
<accession>A0A7M2JYD6</accession>
<dbReference type="SUPFAM" id="SSF51735">
    <property type="entry name" value="NAD(P)-binding Rossmann-fold domains"/>
    <property type="match status" value="1"/>
</dbReference>
<dbReference type="RefSeq" id="WP_045987060.1">
    <property type="nucleotide sequence ID" value="NZ_CP063051.1"/>
</dbReference>
<dbReference type="Gene3D" id="1.10.1040.10">
    <property type="entry name" value="N-(1-d-carboxylethyl)-l-norvaline Dehydrogenase, domain 2"/>
    <property type="match status" value="1"/>
</dbReference>
<dbReference type="InterPro" id="IPR008927">
    <property type="entry name" value="6-PGluconate_DH-like_C_sf"/>
</dbReference>
<feature type="domain" description="Ketopantoate reductase N-terminal" evidence="11">
    <location>
        <begin position="3"/>
        <end position="141"/>
    </location>
</feature>
<proteinExistence type="inferred from homology"/>
<dbReference type="GO" id="GO:0050661">
    <property type="term" value="F:NADP binding"/>
    <property type="evidence" value="ECO:0007669"/>
    <property type="project" value="TreeGrafter"/>
</dbReference>
<dbReference type="Pfam" id="PF02558">
    <property type="entry name" value="ApbA"/>
    <property type="match status" value="1"/>
</dbReference>
<reference evidence="13" key="1">
    <citation type="journal article" date="2015" name="BMC Genomics">
        <title>Genome mining reveals unlocked bioactive potential of marine Gram-negative bacteria.</title>
        <authorList>
            <person name="Machado H."/>
            <person name="Sonnenschein E.C."/>
            <person name="Melchiorsen J."/>
            <person name="Gram L."/>
        </authorList>
    </citation>
    <scope>NUCLEOTIDE SEQUENCE</scope>
    <source>
        <strain evidence="13">S2052</strain>
    </source>
</reference>
<dbReference type="NCBIfam" id="NF005087">
    <property type="entry name" value="PRK06522.1-1"/>
    <property type="match status" value="1"/>
</dbReference>
<evidence type="ECO:0000256" key="2">
    <source>
        <dbReference type="ARBA" id="ARBA00007870"/>
    </source>
</evidence>
<sequence length="296" mass="33094">MNIVILGPGAIGTLWTTKLSISGHNVAVWSTSIDHHLSLQLDELPPIQFDNRELASIRQADLLLVTVKAWQVESALEPLKAFIAPETMITLMHNGMGTADWACDTFSNNPLLLATTTHGAYKPTKHQVVHTGLGLTQIGGVNRSGKQCHFIQQVLQHALPEVTWCDNIEHALWLKLAVNCAINPLTAIFQVKNGELASEQYKNQLTNVIEEVFQVMNACSIPVEKSTLESTVYQVINATAENFSSMKQDIHYQRKSEIDFITGYLLKQAKIHNIKAPENQALYTQIHHIEQSWKQQ</sequence>
<dbReference type="UniPathway" id="UPA00028">
    <property type="reaction ID" value="UER00004"/>
</dbReference>
<gene>
    <name evidence="13" type="ORF">TW71_19870</name>
</gene>
<evidence type="ECO:0000313" key="13">
    <source>
        <dbReference type="EMBL" id="KJY68812.1"/>
    </source>
</evidence>
<evidence type="ECO:0000259" key="12">
    <source>
        <dbReference type="Pfam" id="PF08546"/>
    </source>
</evidence>
<dbReference type="GO" id="GO:0005737">
    <property type="term" value="C:cytoplasm"/>
    <property type="evidence" value="ECO:0007669"/>
    <property type="project" value="TreeGrafter"/>
</dbReference>
<evidence type="ECO:0000256" key="9">
    <source>
        <dbReference type="ARBA" id="ARBA00048793"/>
    </source>
</evidence>
<dbReference type="SUPFAM" id="SSF48179">
    <property type="entry name" value="6-phosphogluconate dehydrogenase C-terminal domain-like"/>
    <property type="match status" value="1"/>
</dbReference>
<dbReference type="InterPro" id="IPR036291">
    <property type="entry name" value="NAD(P)-bd_dom_sf"/>
</dbReference>
<name>A0A7M2JYD6_9VIBR</name>
<dbReference type="PANTHER" id="PTHR43765">
    <property type="entry name" value="2-DEHYDROPANTOATE 2-REDUCTASE-RELATED"/>
    <property type="match status" value="1"/>
</dbReference>
<protein>
    <recommendedName>
        <fullName evidence="4 10">2-dehydropantoate 2-reductase</fullName>
        <ecNumber evidence="3 10">1.1.1.169</ecNumber>
    </recommendedName>
    <alternativeName>
        <fullName evidence="8 10">Ketopantoate reductase</fullName>
    </alternativeName>
</protein>
<dbReference type="AlphaFoldDB" id="A0A7M2JYD6"/>
<dbReference type="PANTHER" id="PTHR43765:SF2">
    <property type="entry name" value="2-DEHYDROPANTOATE 2-REDUCTASE"/>
    <property type="match status" value="1"/>
</dbReference>
<evidence type="ECO:0000256" key="8">
    <source>
        <dbReference type="ARBA" id="ARBA00032024"/>
    </source>
</evidence>
<evidence type="ECO:0000256" key="1">
    <source>
        <dbReference type="ARBA" id="ARBA00004994"/>
    </source>
</evidence>
<dbReference type="InterPro" id="IPR050838">
    <property type="entry name" value="Ketopantoate_reductase"/>
</dbReference>
<keyword evidence="7 10" id="KW-0560">Oxidoreductase</keyword>
<dbReference type="InterPro" id="IPR003710">
    <property type="entry name" value="ApbA"/>
</dbReference>
<evidence type="ECO:0000256" key="3">
    <source>
        <dbReference type="ARBA" id="ARBA00013014"/>
    </source>
</evidence>
<dbReference type="NCBIfam" id="TIGR00745">
    <property type="entry name" value="apbA_panE"/>
    <property type="match status" value="1"/>
</dbReference>
<comment type="catalytic activity">
    <reaction evidence="9 10">
        <text>(R)-pantoate + NADP(+) = 2-dehydropantoate + NADPH + H(+)</text>
        <dbReference type="Rhea" id="RHEA:16233"/>
        <dbReference type="ChEBI" id="CHEBI:11561"/>
        <dbReference type="ChEBI" id="CHEBI:15378"/>
        <dbReference type="ChEBI" id="CHEBI:15980"/>
        <dbReference type="ChEBI" id="CHEBI:57783"/>
        <dbReference type="ChEBI" id="CHEBI:58349"/>
        <dbReference type="EC" id="1.1.1.169"/>
    </reaction>
</comment>
<comment type="similarity">
    <text evidence="2 10">Belongs to the ketopantoate reductase family.</text>
</comment>
<evidence type="ECO:0000256" key="6">
    <source>
        <dbReference type="ARBA" id="ARBA00022857"/>
    </source>
</evidence>
<dbReference type="Gene3D" id="3.40.50.720">
    <property type="entry name" value="NAD(P)-binding Rossmann-like Domain"/>
    <property type="match status" value="1"/>
</dbReference>
<dbReference type="InterPro" id="IPR013752">
    <property type="entry name" value="KPA_reductase"/>
</dbReference>
<keyword evidence="6 10" id="KW-0521">NADP</keyword>
<dbReference type="EMBL" id="JXXR01000021">
    <property type="protein sequence ID" value="KJY68812.1"/>
    <property type="molecule type" value="Genomic_DNA"/>
</dbReference>
<organism evidence="13">
    <name type="scientific">Vibrio coralliilyticus</name>
    <dbReference type="NCBI Taxonomy" id="190893"/>
    <lineage>
        <taxon>Bacteria</taxon>
        <taxon>Pseudomonadati</taxon>
        <taxon>Pseudomonadota</taxon>
        <taxon>Gammaproteobacteria</taxon>
        <taxon>Vibrionales</taxon>
        <taxon>Vibrionaceae</taxon>
        <taxon>Vibrio</taxon>
    </lineage>
</organism>
<feature type="domain" description="Ketopantoate reductase C-terminal" evidence="12">
    <location>
        <begin position="167"/>
        <end position="290"/>
    </location>
</feature>
<dbReference type="GO" id="GO:0008677">
    <property type="term" value="F:2-dehydropantoate 2-reductase activity"/>
    <property type="evidence" value="ECO:0007669"/>
    <property type="project" value="UniProtKB-EC"/>
</dbReference>
<dbReference type="GO" id="GO:0015940">
    <property type="term" value="P:pantothenate biosynthetic process"/>
    <property type="evidence" value="ECO:0007669"/>
    <property type="project" value="UniProtKB-UniPathway"/>
</dbReference>
<dbReference type="FunFam" id="1.10.1040.10:FF:000017">
    <property type="entry name" value="2-dehydropantoate 2-reductase"/>
    <property type="match status" value="1"/>
</dbReference>
<evidence type="ECO:0000259" key="11">
    <source>
        <dbReference type="Pfam" id="PF02558"/>
    </source>
</evidence>
<comment type="pathway">
    <text evidence="1 10">Cofactor biosynthesis; (R)-pantothenate biosynthesis; (R)-pantoate from 3-methyl-2-oxobutanoate: step 2/2.</text>
</comment>
<evidence type="ECO:0000256" key="4">
    <source>
        <dbReference type="ARBA" id="ARBA00019465"/>
    </source>
</evidence>
<dbReference type="Pfam" id="PF08546">
    <property type="entry name" value="ApbA_C"/>
    <property type="match status" value="1"/>
</dbReference>
<comment type="function">
    <text evidence="10">Catalyzes the NADPH-dependent reduction of ketopantoate into pantoic acid.</text>
</comment>
<evidence type="ECO:0000256" key="10">
    <source>
        <dbReference type="RuleBase" id="RU362068"/>
    </source>
</evidence>
<dbReference type="InterPro" id="IPR013328">
    <property type="entry name" value="6PGD_dom2"/>
</dbReference>